<accession>A0A193SID9</accession>
<sequence>MPTKKKSANATARELPSIPQELIEQFVKGPMSAEAIQDASMAFMHRNFKMPMHQADAMEGGVMPS</sequence>
<dbReference type="AlphaFoldDB" id="A0A193SID9"/>
<protein>
    <submittedName>
        <fullName evidence="1">Uncharacterized protein</fullName>
    </submittedName>
</protein>
<gene>
    <name evidence="1" type="ORF">PL963_P300011</name>
</gene>
<dbReference type="EMBL" id="LT963398">
    <property type="protein sequence ID" value="SOS30289.1"/>
    <property type="molecule type" value="Genomic_DNA"/>
</dbReference>
<name>A0A193SID9_9PSED</name>
<reference evidence="2" key="1">
    <citation type="submission" date="2017-11" db="EMBL/GenBank/DDBJ databases">
        <authorList>
            <person name="Blom J."/>
        </authorList>
    </citation>
    <scope>NUCLEOTIDE SEQUENCE [LARGE SCALE GENOMIC DNA]</scope>
    <source>
        <plasmid evidence="2">PP3</plasmid>
    </source>
</reference>
<proteinExistence type="predicted"/>
<dbReference type="Proteomes" id="UP000239025">
    <property type="component" value="Plasmid PP3"/>
</dbReference>
<geneLocation type="plasmid" evidence="1 2">
    <name>PP3</name>
</geneLocation>
<keyword evidence="1" id="KW-0614">Plasmid</keyword>
<evidence type="ECO:0000313" key="2">
    <source>
        <dbReference type="Proteomes" id="UP000239025"/>
    </source>
</evidence>
<keyword evidence="2" id="KW-1185">Reference proteome</keyword>
<organism evidence="1 2">
    <name type="scientific">Pseudomonas cerasi</name>
    <dbReference type="NCBI Taxonomy" id="1583341"/>
    <lineage>
        <taxon>Bacteria</taxon>
        <taxon>Pseudomonadati</taxon>
        <taxon>Pseudomonadota</taxon>
        <taxon>Gammaproteobacteria</taxon>
        <taxon>Pseudomonadales</taxon>
        <taxon>Pseudomonadaceae</taxon>
        <taxon>Pseudomonas</taxon>
    </lineage>
</organism>
<evidence type="ECO:0000313" key="1">
    <source>
        <dbReference type="EMBL" id="SOS30289.1"/>
    </source>
</evidence>